<keyword evidence="4" id="KW-0235">DNA replication</keyword>
<dbReference type="OrthoDB" id="9804983at2"/>
<dbReference type="GO" id="GO:0003677">
    <property type="term" value="F:DNA binding"/>
    <property type="evidence" value="ECO:0007669"/>
    <property type="project" value="InterPro"/>
</dbReference>
<keyword evidence="3" id="KW-0548">Nucleotidyltransferase</keyword>
<dbReference type="Proteomes" id="UP000094256">
    <property type="component" value="Chromosome"/>
</dbReference>
<name>A0A1B3Z7K8_9SPHN</name>
<accession>A0A1B3Z7K8</accession>
<dbReference type="KEGG" id="span:AWL63_04940"/>
<dbReference type="EC" id="2.7.7.7" evidence="1"/>
<dbReference type="RefSeq" id="WP_069203983.1">
    <property type="nucleotide sequence ID" value="NZ_CP014168.1"/>
</dbReference>
<comment type="similarity">
    <text evidence="6">Belongs to the DNA polymerase HolA subunit family.</text>
</comment>
<proteinExistence type="inferred from homology"/>
<protein>
    <recommendedName>
        <fullName evidence="1">DNA-directed DNA polymerase</fullName>
        <ecNumber evidence="1">2.7.7.7</ecNumber>
    </recommendedName>
</protein>
<dbReference type="STRING" id="1560345.AWL63_04940"/>
<dbReference type="Gene3D" id="1.20.272.10">
    <property type="match status" value="1"/>
</dbReference>
<dbReference type="InterPro" id="IPR005790">
    <property type="entry name" value="DNA_polIII_delta"/>
</dbReference>
<evidence type="ECO:0000313" key="8">
    <source>
        <dbReference type="EMBL" id="AOH83409.1"/>
    </source>
</evidence>
<comment type="catalytic activity">
    <reaction evidence="7">
        <text>DNA(n) + a 2'-deoxyribonucleoside 5'-triphosphate = DNA(n+1) + diphosphate</text>
        <dbReference type="Rhea" id="RHEA:22508"/>
        <dbReference type="Rhea" id="RHEA-COMP:17339"/>
        <dbReference type="Rhea" id="RHEA-COMP:17340"/>
        <dbReference type="ChEBI" id="CHEBI:33019"/>
        <dbReference type="ChEBI" id="CHEBI:61560"/>
        <dbReference type="ChEBI" id="CHEBI:173112"/>
        <dbReference type="EC" id="2.7.7.7"/>
    </reaction>
</comment>
<dbReference type="InterPro" id="IPR027417">
    <property type="entry name" value="P-loop_NTPase"/>
</dbReference>
<dbReference type="GO" id="GO:0009360">
    <property type="term" value="C:DNA polymerase III complex"/>
    <property type="evidence" value="ECO:0007669"/>
    <property type="project" value="TreeGrafter"/>
</dbReference>
<sequence>MKANANQIRIAIDAASPDVRLYLFHGPDESGARELAARVGRALGPEAERIDLEPAQLRSNPGLLADEAAALSLFGGARHIRVSGAGEESLEALTLLLDAERTGNPVVVIAPSLKATAKVVKLALGHPRAMCLACYLPEGGDADRLATAIAREQGLRTTGGTAARLAAASGGDRAVMTRELEKLALYLDAAPERPRELDDAALDAVGADLGDSEMSRAIDAALDGSPDTLANELAQLAEANVSPIPVLRQLTRRLVGLAEMHAELDAGADPKAVIERVFFRERANTSRALRLWDSNRINDAIKRIREAERAIMAPQNPGNVVADAAIIVLARMAARQR</sequence>
<dbReference type="PANTHER" id="PTHR34388:SF1">
    <property type="entry name" value="DNA POLYMERASE III SUBUNIT DELTA"/>
    <property type="match status" value="1"/>
</dbReference>
<dbReference type="SUPFAM" id="SSF52540">
    <property type="entry name" value="P-loop containing nucleoside triphosphate hydrolases"/>
    <property type="match status" value="1"/>
</dbReference>
<dbReference type="SUPFAM" id="SSF48019">
    <property type="entry name" value="post-AAA+ oligomerization domain-like"/>
    <property type="match status" value="1"/>
</dbReference>
<dbReference type="GO" id="GO:0006261">
    <property type="term" value="P:DNA-templated DNA replication"/>
    <property type="evidence" value="ECO:0007669"/>
    <property type="project" value="TreeGrafter"/>
</dbReference>
<evidence type="ECO:0000256" key="4">
    <source>
        <dbReference type="ARBA" id="ARBA00022705"/>
    </source>
</evidence>
<dbReference type="PANTHER" id="PTHR34388">
    <property type="entry name" value="DNA POLYMERASE III SUBUNIT DELTA"/>
    <property type="match status" value="1"/>
</dbReference>
<dbReference type="InterPro" id="IPR008921">
    <property type="entry name" value="DNA_pol3_clamp-load_cplx_C"/>
</dbReference>
<dbReference type="AlphaFoldDB" id="A0A1B3Z7K8"/>
<evidence type="ECO:0000256" key="1">
    <source>
        <dbReference type="ARBA" id="ARBA00012417"/>
    </source>
</evidence>
<keyword evidence="5" id="KW-0239">DNA-directed DNA polymerase</keyword>
<evidence type="ECO:0000256" key="5">
    <source>
        <dbReference type="ARBA" id="ARBA00022932"/>
    </source>
</evidence>
<organism evidence="8 9">
    <name type="scientific">Sphingomonas panacis</name>
    <dbReference type="NCBI Taxonomy" id="1560345"/>
    <lineage>
        <taxon>Bacteria</taxon>
        <taxon>Pseudomonadati</taxon>
        <taxon>Pseudomonadota</taxon>
        <taxon>Alphaproteobacteria</taxon>
        <taxon>Sphingomonadales</taxon>
        <taxon>Sphingomonadaceae</taxon>
        <taxon>Sphingomonas</taxon>
    </lineage>
</organism>
<evidence type="ECO:0000256" key="3">
    <source>
        <dbReference type="ARBA" id="ARBA00022695"/>
    </source>
</evidence>
<dbReference type="EMBL" id="CP014168">
    <property type="protein sequence ID" value="AOH83409.1"/>
    <property type="molecule type" value="Genomic_DNA"/>
</dbReference>
<evidence type="ECO:0000256" key="6">
    <source>
        <dbReference type="ARBA" id="ARBA00034754"/>
    </source>
</evidence>
<gene>
    <name evidence="8" type="ORF">AWL63_04940</name>
</gene>
<reference evidence="8 9" key="1">
    <citation type="submission" date="2016-01" db="EMBL/GenBank/DDBJ databases">
        <title>Complete genome and mega plasmid sequence of Sphingomonas panacis DCY99 elicits systemic resistance in rice to Xanthomonas oryzae.</title>
        <authorList>
            <person name="Kim Y.J."/>
            <person name="Yang D.C."/>
            <person name="Sing P."/>
        </authorList>
    </citation>
    <scope>NUCLEOTIDE SEQUENCE [LARGE SCALE GENOMIC DNA]</scope>
    <source>
        <strain evidence="8 9">DCY99</strain>
    </source>
</reference>
<evidence type="ECO:0000256" key="7">
    <source>
        <dbReference type="ARBA" id="ARBA00049244"/>
    </source>
</evidence>
<keyword evidence="9" id="KW-1185">Reference proteome</keyword>
<evidence type="ECO:0000256" key="2">
    <source>
        <dbReference type="ARBA" id="ARBA00022679"/>
    </source>
</evidence>
<dbReference type="NCBIfam" id="TIGR01128">
    <property type="entry name" value="holA"/>
    <property type="match status" value="1"/>
</dbReference>
<evidence type="ECO:0000313" key="9">
    <source>
        <dbReference type="Proteomes" id="UP000094256"/>
    </source>
</evidence>
<dbReference type="GO" id="GO:0003887">
    <property type="term" value="F:DNA-directed DNA polymerase activity"/>
    <property type="evidence" value="ECO:0007669"/>
    <property type="project" value="UniProtKB-KW"/>
</dbReference>
<keyword evidence="2" id="KW-0808">Transferase</keyword>